<organism evidence="3 4">
    <name type="scientific">Seonamhaeicola algicola</name>
    <dbReference type="NCBI Taxonomy" id="1719036"/>
    <lineage>
        <taxon>Bacteria</taxon>
        <taxon>Pseudomonadati</taxon>
        <taxon>Bacteroidota</taxon>
        <taxon>Flavobacteriia</taxon>
        <taxon>Flavobacteriales</taxon>
        <taxon>Flavobacteriaceae</taxon>
    </lineage>
</organism>
<name>A0A5C7ASA0_9FLAO</name>
<accession>A0A5C7ASA0</accession>
<gene>
    <name evidence="3" type="ORF">FUA26_05985</name>
</gene>
<feature type="chain" id="PRO_5022952293" description="YtxH domain-containing protein" evidence="2">
    <location>
        <begin position="21"/>
        <end position="70"/>
    </location>
</feature>
<evidence type="ECO:0000256" key="2">
    <source>
        <dbReference type="SAM" id="SignalP"/>
    </source>
</evidence>
<sequence>MKKVAIVLALILTTSALVVGCRDNKKTPDEHIENAINEVEDDVENASDDVQDAIEDVKDEIEEAKEEAEK</sequence>
<dbReference type="RefSeq" id="WP_147132993.1">
    <property type="nucleotide sequence ID" value="NZ_VOSC01000019.1"/>
</dbReference>
<keyword evidence="4" id="KW-1185">Reference proteome</keyword>
<dbReference type="OrthoDB" id="1179875at2"/>
<dbReference type="PROSITE" id="PS51257">
    <property type="entry name" value="PROKAR_LIPOPROTEIN"/>
    <property type="match status" value="1"/>
</dbReference>
<dbReference type="EMBL" id="VOSC01000019">
    <property type="protein sequence ID" value="TXE11616.1"/>
    <property type="molecule type" value="Genomic_DNA"/>
</dbReference>
<dbReference type="AlphaFoldDB" id="A0A5C7ASA0"/>
<keyword evidence="1" id="KW-0175">Coiled coil</keyword>
<evidence type="ECO:0008006" key="5">
    <source>
        <dbReference type="Google" id="ProtNLM"/>
    </source>
</evidence>
<dbReference type="Proteomes" id="UP000321790">
    <property type="component" value="Unassembled WGS sequence"/>
</dbReference>
<reference evidence="4" key="1">
    <citation type="submission" date="2019-08" db="EMBL/GenBank/DDBJ databases">
        <title>Seonamhaeicola sediminis sp. nov., isolated from marine sediment.</title>
        <authorList>
            <person name="Cao W.R."/>
        </authorList>
    </citation>
    <scope>NUCLEOTIDE SEQUENCE [LARGE SCALE GENOMIC DNA]</scope>
    <source>
        <strain evidence="4">Gy8</strain>
    </source>
</reference>
<comment type="caution">
    <text evidence="3">The sequence shown here is derived from an EMBL/GenBank/DDBJ whole genome shotgun (WGS) entry which is preliminary data.</text>
</comment>
<keyword evidence="2" id="KW-0732">Signal</keyword>
<evidence type="ECO:0000256" key="1">
    <source>
        <dbReference type="SAM" id="Coils"/>
    </source>
</evidence>
<proteinExistence type="predicted"/>
<feature type="signal peptide" evidence="2">
    <location>
        <begin position="1"/>
        <end position="20"/>
    </location>
</feature>
<protein>
    <recommendedName>
        <fullName evidence="5">YtxH domain-containing protein</fullName>
    </recommendedName>
</protein>
<feature type="coiled-coil region" evidence="1">
    <location>
        <begin position="29"/>
        <end position="70"/>
    </location>
</feature>
<evidence type="ECO:0000313" key="4">
    <source>
        <dbReference type="Proteomes" id="UP000321790"/>
    </source>
</evidence>
<evidence type="ECO:0000313" key="3">
    <source>
        <dbReference type="EMBL" id="TXE11616.1"/>
    </source>
</evidence>